<dbReference type="EMBL" id="JELY01000410">
    <property type="protein sequence ID" value="KYF59506.1"/>
    <property type="molecule type" value="Genomic_DNA"/>
</dbReference>
<feature type="transmembrane region" description="Helical" evidence="2">
    <location>
        <begin position="30"/>
        <end position="48"/>
    </location>
</feature>
<keyword evidence="2" id="KW-0472">Membrane</keyword>
<feature type="compositionally biased region" description="Basic and acidic residues" evidence="1">
    <location>
        <begin position="1"/>
        <end position="11"/>
    </location>
</feature>
<keyword evidence="2" id="KW-1133">Transmembrane helix</keyword>
<feature type="transmembrane region" description="Helical" evidence="2">
    <location>
        <begin position="279"/>
        <end position="300"/>
    </location>
</feature>
<comment type="caution">
    <text evidence="3">The sequence shown here is derived from an EMBL/GenBank/DDBJ whole genome shotgun (WGS) entry which is preliminary data.</text>
</comment>
<evidence type="ECO:0000313" key="4">
    <source>
        <dbReference type="Proteomes" id="UP000075420"/>
    </source>
</evidence>
<dbReference type="InterPro" id="IPR024464">
    <property type="entry name" value="DUF2391"/>
</dbReference>
<dbReference type="Pfam" id="PF09622">
    <property type="entry name" value="DUF2391"/>
    <property type="match status" value="1"/>
</dbReference>
<organism evidence="3 4">
    <name type="scientific">Sorangium cellulosum</name>
    <name type="common">Polyangium cellulosum</name>
    <dbReference type="NCBI Taxonomy" id="56"/>
    <lineage>
        <taxon>Bacteria</taxon>
        <taxon>Pseudomonadati</taxon>
        <taxon>Myxococcota</taxon>
        <taxon>Polyangia</taxon>
        <taxon>Polyangiales</taxon>
        <taxon>Polyangiaceae</taxon>
        <taxon>Sorangium</taxon>
    </lineage>
</organism>
<name>A0A150PVJ6_SORCE</name>
<dbReference type="Proteomes" id="UP000075420">
    <property type="component" value="Unassembled WGS sequence"/>
</dbReference>
<evidence type="ECO:0000256" key="2">
    <source>
        <dbReference type="SAM" id="Phobius"/>
    </source>
</evidence>
<gene>
    <name evidence="3" type="ORF">BE08_15630</name>
</gene>
<sequence length="301" mass="31913">MVYKERRDVAEPRAQQSSDPRGWRREGKDLTAAVAGGAIVGMPLLYTMEMWFHGMRLPAWHLGGILALTLVVTFLCSLESGFRNEDTLAGVAMEAVTSVGIGIALSAAILALIGEITLDRAPREVVGKVLLQGAAVSLGVAFANAQVRGKSRTGDEPQEERPPEGDPEALQLRADLRDFSAAAAGSLLFTLNIAATEEVVLIASRLSPWRQLAILGASVALCYVILFASGFERHEVYVKSLFQSRGFETVMTCAVSLLVALGLLFLIGEREATSDLPTLVACVVALGLPAIVGGAAGRLVV</sequence>
<evidence type="ECO:0000256" key="1">
    <source>
        <dbReference type="SAM" id="MobiDB-lite"/>
    </source>
</evidence>
<proteinExistence type="predicted"/>
<feature type="transmembrane region" description="Helical" evidence="2">
    <location>
        <begin position="90"/>
        <end position="113"/>
    </location>
</feature>
<accession>A0A150PVJ6</accession>
<feature type="transmembrane region" description="Helical" evidence="2">
    <location>
        <begin position="60"/>
        <end position="78"/>
    </location>
</feature>
<evidence type="ECO:0008006" key="5">
    <source>
        <dbReference type="Google" id="ProtNLM"/>
    </source>
</evidence>
<feature type="transmembrane region" description="Helical" evidence="2">
    <location>
        <begin position="212"/>
        <end position="229"/>
    </location>
</feature>
<reference evidence="3 4" key="1">
    <citation type="submission" date="2014-02" db="EMBL/GenBank/DDBJ databases">
        <title>The small core and large imbalanced accessory genome model reveals a collaborative survival strategy of Sorangium cellulosum strains in nature.</title>
        <authorList>
            <person name="Han K."/>
            <person name="Peng R."/>
            <person name="Blom J."/>
            <person name="Li Y.-Z."/>
        </authorList>
    </citation>
    <scope>NUCLEOTIDE SEQUENCE [LARGE SCALE GENOMIC DNA]</scope>
    <source>
        <strain evidence="3 4">So0157-25</strain>
    </source>
</reference>
<dbReference type="AlphaFoldDB" id="A0A150PVJ6"/>
<evidence type="ECO:0000313" key="3">
    <source>
        <dbReference type="EMBL" id="KYF59506.1"/>
    </source>
</evidence>
<feature type="transmembrane region" description="Helical" evidence="2">
    <location>
        <begin position="249"/>
        <end position="267"/>
    </location>
</feature>
<protein>
    <recommendedName>
        <fullName evidence="5">Integral membrane protein</fullName>
    </recommendedName>
</protein>
<feature type="region of interest" description="Disordered" evidence="1">
    <location>
        <begin position="1"/>
        <end position="24"/>
    </location>
</feature>
<keyword evidence="2" id="KW-0812">Transmembrane</keyword>